<protein>
    <submittedName>
        <fullName evidence="2">Type III effector protein AvrB3</fullName>
    </submittedName>
</protein>
<feature type="compositionally biased region" description="Polar residues" evidence="1">
    <location>
        <begin position="16"/>
        <end position="40"/>
    </location>
</feature>
<evidence type="ECO:0000313" key="3">
    <source>
        <dbReference type="Proteomes" id="UP000050523"/>
    </source>
</evidence>
<proteinExistence type="predicted"/>
<dbReference type="InterPro" id="IPR053495">
    <property type="entry name" value="AvrB/C-like"/>
</dbReference>
<dbReference type="Gene3D" id="1.10.3290.20">
    <property type="match status" value="2"/>
</dbReference>
<sequence length="328" mass="36816">MGCASSNMSVSSSGSFRANSLNSPDHSRAEYSSVNSTSRSPRFGELKGPQDSRLTQHQQSLVGVARWPNPNFNRDHTPYQMEYGQSFYHKSRELGAAIAGGNINSFSEAWDEARDWRSARAGDKAKEFADIRDPNWPREFITPLTGPYEYIKDRFAKRKDADIRRPTGTLPKSKVFKVYGKIDGEPLLLTCIWMTTDRHADRTKEPYPNMRRIGMNDIGEPYVIVHTDAEHIPKILQHVEGLYGVATDATISDARALKTLAEIHWWGVHAVPDMRGSAAKAELCVRSIAQARGMDLPPMKPGIVPDLEALTMNLKDFVNSYEGFFDHS</sequence>
<dbReference type="Pfam" id="PF05394">
    <property type="entry name" value="AvrB_AvrC"/>
    <property type="match status" value="1"/>
</dbReference>
<feature type="region of interest" description="Disordered" evidence="1">
    <location>
        <begin position="1"/>
        <end position="56"/>
    </location>
</feature>
<comment type="caution">
    <text evidence="2">The sequence shown here is derived from an EMBL/GenBank/DDBJ whole genome shotgun (WGS) entry which is preliminary data.</text>
</comment>
<dbReference type="InterPro" id="IPR008798">
    <property type="entry name" value="Avirulence_B/C"/>
</dbReference>
<evidence type="ECO:0000313" key="2">
    <source>
        <dbReference type="EMBL" id="KPY92214.1"/>
    </source>
</evidence>
<dbReference type="NCBIfam" id="NF041403">
    <property type="entry name" value="XopAH"/>
    <property type="match status" value="1"/>
</dbReference>
<feature type="compositionally biased region" description="Low complexity" evidence="1">
    <location>
        <begin position="1"/>
        <end position="15"/>
    </location>
</feature>
<reference evidence="2 3" key="1">
    <citation type="submission" date="2015-09" db="EMBL/GenBank/DDBJ databases">
        <title>Genome announcement of multiple Pseudomonas syringae strains.</title>
        <authorList>
            <person name="Thakur S."/>
            <person name="Wang P.W."/>
            <person name="Gong Y."/>
            <person name="Weir B.S."/>
            <person name="Guttman D.S."/>
        </authorList>
    </citation>
    <scope>NUCLEOTIDE SEQUENCE [LARGE SCALE GENOMIC DNA]</scope>
    <source>
        <strain evidence="2 3">ICMP9151</strain>
    </source>
</reference>
<dbReference type="Proteomes" id="UP000050523">
    <property type="component" value="Unassembled WGS sequence"/>
</dbReference>
<dbReference type="SUPFAM" id="SSF103383">
    <property type="entry name" value="Antivirulence factor"/>
    <property type="match status" value="1"/>
</dbReference>
<name>A0AA40TSY6_9PSED</name>
<dbReference type="AlphaFoldDB" id="A0AA40TSY6"/>
<gene>
    <name evidence="2" type="ORF">ALO43_03376</name>
</gene>
<organism evidence="2 3">
    <name type="scientific">Pseudomonas tremae</name>
    <dbReference type="NCBI Taxonomy" id="200454"/>
    <lineage>
        <taxon>Bacteria</taxon>
        <taxon>Pseudomonadati</taxon>
        <taxon>Pseudomonadota</taxon>
        <taxon>Gammaproteobacteria</taxon>
        <taxon>Pseudomonadales</taxon>
        <taxon>Pseudomonadaceae</taxon>
        <taxon>Pseudomonas</taxon>
    </lineage>
</organism>
<evidence type="ECO:0000256" key="1">
    <source>
        <dbReference type="SAM" id="MobiDB-lite"/>
    </source>
</evidence>
<accession>A0AA40TSY6</accession>
<dbReference type="EMBL" id="LJRO01000458">
    <property type="protein sequence ID" value="KPY92214.1"/>
    <property type="molecule type" value="Genomic_DNA"/>
</dbReference>
<dbReference type="InterPro" id="IPR036231">
    <property type="entry name" value="Avirulence_B/C_sf"/>
</dbReference>
<dbReference type="RefSeq" id="WP_054998227.1">
    <property type="nucleotide sequence ID" value="NZ_LJRO01000458.1"/>
</dbReference>